<feature type="domain" description="Flagellar motor switch protein FliN-like C-terminal" evidence="2">
    <location>
        <begin position="254"/>
        <end position="324"/>
    </location>
</feature>
<protein>
    <submittedName>
        <fullName evidence="3">Type III secretion system apparatus protein YscQ/HrcQ</fullName>
    </submittedName>
</protein>
<dbReference type="SUPFAM" id="SSF101801">
    <property type="entry name" value="Surface presentation of antigens (SPOA)"/>
    <property type="match status" value="1"/>
</dbReference>
<dbReference type="EMBL" id="AOGK01000024">
    <property type="protein sequence ID" value="MDG5977690.1"/>
    <property type="molecule type" value="Genomic_DNA"/>
</dbReference>
<dbReference type="PRINTS" id="PR00956">
    <property type="entry name" value="FLGMOTORFLIN"/>
</dbReference>
<proteinExistence type="inferred from homology"/>
<organism evidence="3 4">
    <name type="scientific">Hydrogenophaga taeniospiralis CCUG 15921</name>
    <dbReference type="NCBI Taxonomy" id="1281780"/>
    <lineage>
        <taxon>Bacteria</taxon>
        <taxon>Pseudomonadati</taxon>
        <taxon>Pseudomonadota</taxon>
        <taxon>Betaproteobacteria</taxon>
        <taxon>Burkholderiales</taxon>
        <taxon>Comamonadaceae</taxon>
        <taxon>Hydrogenophaga</taxon>
    </lineage>
</organism>
<dbReference type="NCBIfam" id="TIGR02551">
    <property type="entry name" value="SpaO_YscQ"/>
    <property type="match status" value="1"/>
</dbReference>
<dbReference type="PANTHER" id="PTHR30034">
    <property type="entry name" value="FLAGELLAR MOTOR SWITCH PROTEIN FLIM"/>
    <property type="match status" value="1"/>
</dbReference>
<dbReference type="GO" id="GO:0003774">
    <property type="term" value="F:cytoskeletal motor activity"/>
    <property type="evidence" value="ECO:0007669"/>
    <property type="project" value="InterPro"/>
</dbReference>
<sequence>MARYLPSLHPSVARATRVGFDRRWPRWLAQSAGLEGTQVYPGRAGSDLLALELACAHGEAQLAMDPAPWPALQLAAGLNDRTLACDVTHALLAPLLHRLSALWPGAQVRSLTRCAAQHTSGIHLPCMGHPDADVHLLRLDHSLASHMGSVLSRGVEPDLEPLRTLRVPMRITLFERALPRRRLHALSVGDVVLSGVAHRSDTHWQAPLKFGLGIIMQATADIDLHQPRASVVAEPQIVEDDMAPAAELSRPATDLDRLQVPVAFEIDSARVSLGELASLGVGSVIELDVGLLDASVRLVCHGQTLGVGQLVAVGDQLGVRIVQMGVTS</sequence>
<dbReference type="InterPro" id="IPR001543">
    <property type="entry name" value="FliN-like_C"/>
</dbReference>
<gene>
    <name evidence="3" type="ORF">H010_20721</name>
</gene>
<evidence type="ECO:0000313" key="4">
    <source>
        <dbReference type="Proteomes" id="UP001152876"/>
    </source>
</evidence>
<dbReference type="GO" id="GO:0071978">
    <property type="term" value="P:bacterial-type flagellum-dependent swarming motility"/>
    <property type="evidence" value="ECO:0007669"/>
    <property type="project" value="TreeGrafter"/>
</dbReference>
<accession>A0A9X4SA97</accession>
<dbReference type="GO" id="GO:0050918">
    <property type="term" value="P:positive chemotaxis"/>
    <property type="evidence" value="ECO:0007669"/>
    <property type="project" value="TreeGrafter"/>
</dbReference>
<evidence type="ECO:0000313" key="3">
    <source>
        <dbReference type="EMBL" id="MDG5977690.1"/>
    </source>
</evidence>
<dbReference type="Pfam" id="PF01052">
    <property type="entry name" value="FliMN_C"/>
    <property type="match status" value="1"/>
</dbReference>
<comment type="similarity">
    <text evidence="1">Belongs to the FliN/MopA/SpaO family.</text>
</comment>
<name>A0A9X4SA97_9BURK</name>
<dbReference type="AlphaFoldDB" id="A0A9X4SA97"/>
<dbReference type="GO" id="GO:0030254">
    <property type="term" value="P:protein secretion by the type III secretion system"/>
    <property type="evidence" value="ECO:0007669"/>
    <property type="project" value="InterPro"/>
</dbReference>
<reference evidence="3" key="1">
    <citation type="submission" date="2013-01" db="EMBL/GenBank/DDBJ databases">
        <title>Genome draft of Hydrogenophaga taeniospiralis 2K1.</title>
        <authorList>
            <person name="Gomila M."/>
            <person name="Lalucat J."/>
        </authorList>
    </citation>
    <scope>NUCLEOTIDE SEQUENCE</scope>
    <source>
        <strain evidence="3">CCUG 15921</strain>
    </source>
</reference>
<dbReference type="InterPro" id="IPR001172">
    <property type="entry name" value="FliN_T3SS_HrcQb"/>
</dbReference>
<evidence type="ECO:0000256" key="1">
    <source>
        <dbReference type="ARBA" id="ARBA00009226"/>
    </source>
</evidence>
<dbReference type="GO" id="GO:0009425">
    <property type="term" value="C:bacterial-type flagellum basal body"/>
    <property type="evidence" value="ECO:0007669"/>
    <property type="project" value="InterPro"/>
</dbReference>
<dbReference type="InterPro" id="IPR013385">
    <property type="entry name" value="T3SS_SpaO/YscQ/SpaO"/>
</dbReference>
<dbReference type="Proteomes" id="UP001152876">
    <property type="component" value="Unassembled WGS sequence"/>
</dbReference>
<comment type="caution">
    <text evidence="3">The sequence shown here is derived from an EMBL/GenBank/DDBJ whole genome shotgun (WGS) entry which is preliminary data.</text>
</comment>
<dbReference type="InterPro" id="IPR036429">
    <property type="entry name" value="SpoA-like_sf"/>
</dbReference>
<dbReference type="PANTHER" id="PTHR30034:SF6">
    <property type="entry name" value="YOP PROTEINS TRANSLOCATION PROTEIN Q"/>
    <property type="match status" value="1"/>
</dbReference>
<dbReference type="Gene3D" id="2.30.330.10">
    <property type="entry name" value="SpoA-like"/>
    <property type="match status" value="1"/>
</dbReference>
<evidence type="ECO:0000259" key="2">
    <source>
        <dbReference type="Pfam" id="PF01052"/>
    </source>
</evidence>
<keyword evidence="4" id="KW-1185">Reference proteome</keyword>